<gene>
    <name evidence="2" type="ORF">RHODO2019_08520</name>
</gene>
<dbReference type="EMBL" id="CP110615">
    <property type="protein sequence ID" value="UZJ26422.1"/>
    <property type="molecule type" value="Genomic_DNA"/>
</dbReference>
<proteinExistence type="predicted"/>
<evidence type="ECO:0000313" key="2">
    <source>
        <dbReference type="EMBL" id="UZJ26422.1"/>
    </source>
</evidence>
<keyword evidence="3" id="KW-1185">Reference proteome</keyword>
<feature type="compositionally biased region" description="Basic and acidic residues" evidence="1">
    <location>
        <begin position="19"/>
        <end position="28"/>
    </location>
</feature>
<protein>
    <submittedName>
        <fullName evidence="2">Uncharacterized protein</fullName>
    </submittedName>
</protein>
<feature type="region of interest" description="Disordered" evidence="1">
    <location>
        <begin position="1"/>
        <end position="65"/>
    </location>
</feature>
<dbReference type="Proteomes" id="UP001164965">
    <property type="component" value="Chromosome"/>
</dbReference>
<dbReference type="RefSeq" id="WP_265384526.1">
    <property type="nucleotide sequence ID" value="NZ_CP110615.1"/>
</dbReference>
<reference evidence="2" key="1">
    <citation type="submission" date="2022-10" db="EMBL/GenBank/DDBJ databases">
        <title>Rhodococcus sp.75.</title>
        <authorList>
            <person name="Sun M."/>
        </authorList>
    </citation>
    <scope>NUCLEOTIDE SEQUENCE</scope>
    <source>
        <strain evidence="2">75</strain>
    </source>
</reference>
<name>A0ABY6P422_9NOCA</name>
<organism evidence="2 3">
    <name type="scientific">Rhodococcus antarcticus</name>
    <dbReference type="NCBI Taxonomy" id="2987751"/>
    <lineage>
        <taxon>Bacteria</taxon>
        <taxon>Bacillati</taxon>
        <taxon>Actinomycetota</taxon>
        <taxon>Actinomycetes</taxon>
        <taxon>Mycobacteriales</taxon>
        <taxon>Nocardiaceae</taxon>
        <taxon>Rhodococcus</taxon>
    </lineage>
</organism>
<feature type="compositionally biased region" description="Basic and acidic residues" evidence="1">
    <location>
        <begin position="1"/>
        <end position="12"/>
    </location>
</feature>
<accession>A0ABY6P422</accession>
<sequence length="65" mass="6874">MTSTTRRTDAEPRPAVTQELDRVSDLDANHVGVSVTDRADTVSAEVGTHPEKGLVGDRPGWGSTA</sequence>
<evidence type="ECO:0000256" key="1">
    <source>
        <dbReference type="SAM" id="MobiDB-lite"/>
    </source>
</evidence>
<evidence type="ECO:0000313" key="3">
    <source>
        <dbReference type="Proteomes" id="UP001164965"/>
    </source>
</evidence>